<reference evidence="2" key="1">
    <citation type="journal article" date="2019" name="Int. J. Syst. Evol. Microbiol.">
        <title>The Global Catalogue of Microorganisms (GCM) 10K type strain sequencing project: providing services to taxonomists for standard genome sequencing and annotation.</title>
        <authorList>
            <consortium name="The Broad Institute Genomics Platform"/>
            <consortium name="The Broad Institute Genome Sequencing Center for Infectious Disease"/>
            <person name="Wu L."/>
            <person name="Ma J."/>
        </authorList>
    </citation>
    <scope>NUCLEOTIDE SEQUENCE [LARGE SCALE GENOMIC DNA]</scope>
    <source>
        <strain evidence="2">JCM 16928</strain>
    </source>
</reference>
<keyword evidence="2" id="KW-1185">Reference proteome</keyword>
<protein>
    <submittedName>
        <fullName evidence="1">Uncharacterized protein</fullName>
    </submittedName>
</protein>
<name>A0ABP6XYT5_9ACTN</name>
<evidence type="ECO:0000313" key="1">
    <source>
        <dbReference type="EMBL" id="GAA3574274.1"/>
    </source>
</evidence>
<accession>A0ABP6XYT5</accession>
<comment type="caution">
    <text evidence="1">The sequence shown here is derived from an EMBL/GenBank/DDBJ whole genome shotgun (WGS) entry which is preliminary data.</text>
</comment>
<dbReference type="EMBL" id="BAABAA010000007">
    <property type="protein sequence ID" value="GAA3574274.1"/>
    <property type="molecule type" value="Genomic_DNA"/>
</dbReference>
<dbReference type="RefSeq" id="WP_344844446.1">
    <property type="nucleotide sequence ID" value="NZ_BAABAA010000007.1"/>
</dbReference>
<dbReference type="Proteomes" id="UP001501222">
    <property type="component" value="Unassembled WGS sequence"/>
</dbReference>
<proteinExistence type="predicted"/>
<evidence type="ECO:0000313" key="2">
    <source>
        <dbReference type="Proteomes" id="UP001501222"/>
    </source>
</evidence>
<gene>
    <name evidence="1" type="ORF">GCM10022235_49800</name>
</gene>
<sequence>MATAVFRYRTKPEAADENLLLIEKVFAELSAVAPPDLTYASFRLDDGVTFVHVVDGEGLTDLAAFQEFQRNLADRFDGDLIREEATRIGSYSA</sequence>
<organism evidence="1 2">
    <name type="scientific">Kribbella ginsengisoli</name>
    <dbReference type="NCBI Taxonomy" id="363865"/>
    <lineage>
        <taxon>Bacteria</taxon>
        <taxon>Bacillati</taxon>
        <taxon>Actinomycetota</taxon>
        <taxon>Actinomycetes</taxon>
        <taxon>Propionibacteriales</taxon>
        <taxon>Kribbellaceae</taxon>
        <taxon>Kribbella</taxon>
    </lineage>
</organism>